<organism evidence="4 5">
    <name type="scientific">Kryptolebias marmoratus</name>
    <name type="common">Mangrove killifish</name>
    <name type="synonym">Rivulus marmoratus</name>
    <dbReference type="NCBI Taxonomy" id="37003"/>
    <lineage>
        <taxon>Eukaryota</taxon>
        <taxon>Metazoa</taxon>
        <taxon>Chordata</taxon>
        <taxon>Craniata</taxon>
        <taxon>Vertebrata</taxon>
        <taxon>Euteleostomi</taxon>
        <taxon>Actinopterygii</taxon>
        <taxon>Neopterygii</taxon>
        <taxon>Teleostei</taxon>
        <taxon>Neoteleostei</taxon>
        <taxon>Acanthomorphata</taxon>
        <taxon>Ovalentaria</taxon>
        <taxon>Atherinomorphae</taxon>
        <taxon>Cyprinodontiformes</taxon>
        <taxon>Rivulidae</taxon>
        <taxon>Kryptolebias</taxon>
    </lineage>
</organism>
<evidence type="ECO:0000313" key="5">
    <source>
        <dbReference type="Proteomes" id="UP000264800"/>
    </source>
</evidence>
<dbReference type="SMART" id="SM00364">
    <property type="entry name" value="LRR_BAC"/>
    <property type="match status" value="3"/>
</dbReference>
<dbReference type="GO" id="GO:0005615">
    <property type="term" value="C:extracellular space"/>
    <property type="evidence" value="ECO:0007669"/>
    <property type="project" value="TreeGrafter"/>
</dbReference>
<proteinExistence type="predicted"/>
<dbReference type="InterPro" id="IPR001611">
    <property type="entry name" value="Leu-rich_rpt"/>
</dbReference>
<dbReference type="Gene3D" id="3.80.10.10">
    <property type="entry name" value="Ribonuclease Inhibitor"/>
    <property type="match status" value="2"/>
</dbReference>
<protein>
    <submittedName>
        <fullName evidence="4">Wu:fc23c09</fullName>
    </submittedName>
</protein>
<evidence type="ECO:0000256" key="2">
    <source>
        <dbReference type="ARBA" id="ARBA00022737"/>
    </source>
</evidence>
<dbReference type="STRING" id="37003.ENSKMAP00000012187"/>
<dbReference type="PANTHER" id="PTHR45712">
    <property type="entry name" value="AGAP008170-PA"/>
    <property type="match status" value="1"/>
</dbReference>
<keyword evidence="5" id="KW-1185">Reference proteome</keyword>
<sequence length="469" mass="52932">MALFIPRFSPKHLSNDKLPKLQANRDSHLPQHLQRSQRSQRKPTTEGRTRKDEKGRRKPAHQPVSHVPYGIPYNARYILLMNNHITSIQLDLLSEYESMEFLTLSNNWLTDGAIEGAFEGVPALKRLYLDRNLLQSVPVDLPHSLEELRLDNNRLRLMSEAAWTRCPGLLVLSLSNNSLGNRSESLPDGALSPLCKLRTLNLDYNLLASVPLGLPPSIKDSNRLTNRGLFEDSLLNAKHLESLNLEGNKLRQVPQHLPTSLKTLNLEGNLIFSIKKATFSTLKNLEHLGLARNKIFKVAPGAFKMLPILHQLDLCHNTLQQVPRQLPQGLHSVALTHNKIKAVPRDAFCWGNKSLSGLVRVQLEHNLINMGKLDSQAFRLGPRPNTSFTWKTQLLLSFCHPSLPLFLSPLPLAHFFSPSIVLWSDEFMHMCILLGKLYLAKSMHVFMTVSCVGDLIIMRTAPLTDHVLV</sequence>
<keyword evidence="1" id="KW-0433">Leucine-rich repeat</keyword>
<dbReference type="GeneTree" id="ENSGT00940000167455"/>
<dbReference type="SUPFAM" id="SSF52058">
    <property type="entry name" value="L domain-like"/>
    <property type="match status" value="1"/>
</dbReference>
<dbReference type="InterPro" id="IPR032675">
    <property type="entry name" value="LRR_dom_sf"/>
</dbReference>
<dbReference type="SMART" id="SM00369">
    <property type="entry name" value="LRR_TYP"/>
    <property type="match status" value="10"/>
</dbReference>
<feature type="compositionally biased region" description="Basic and acidic residues" evidence="3">
    <location>
        <begin position="13"/>
        <end position="29"/>
    </location>
</feature>
<dbReference type="PROSITE" id="PS51450">
    <property type="entry name" value="LRR"/>
    <property type="match status" value="1"/>
</dbReference>
<evidence type="ECO:0000256" key="3">
    <source>
        <dbReference type="SAM" id="MobiDB-lite"/>
    </source>
</evidence>
<evidence type="ECO:0000256" key="1">
    <source>
        <dbReference type="ARBA" id="ARBA00022614"/>
    </source>
</evidence>
<dbReference type="InterPro" id="IPR050333">
    <property type="entry name" value="SLRP"/>
</dbReference>
<keyword evidence="2" id="KW-0677">Repeat</keyword>
<dbReference type="Proteomes" id="UP000264800">
    <property type="component" value="Unplaced"/>
</dbReference>
<dbReference type="AlphaFoldDB" id="A0A3Q3FG73"/>
<accession>A0A3Q3FG73</accession>
<dbReference type="PANTHER" id="PTHR45712:SF18">
    <property type="entry name" value="PODOCAN-LIKE PROTEIN 1"/>
    <property type="match status" value="1"/>
</dbReference>
<reference evidence="4" key="1">
    <citation type="submission" date="2025-08" db="UniProtKB">
        <authorList>
            <consortium name="Ensembl"/>
        </authorList>
    </citation>
    <scope>IDENTIFICATION</scope>
</reference>
<name>A0A3Q3FG73_KRYMA</name>
<dbReference type="InterPro" id="IPR003591">
    <property type="entry name" value="Leu-rich_rpt_typical-subtyp"/>
</dbReference>
<feature type="compositionally biased region" description="Basic and acidic residues" evidence="3">
    <location>
        <begin position="43"/>
        <end position="55"/>
    </location>
</feature>
<evidence type="ECO:0000313" key="4">
    <source>
        <dbReference type="Ensembl" id="ENSKMAP00000012187.1"/>
    </source>
</evidence>
<feature type="region of interest" description="Disordered" evidence="3">
    <location>
        <begin position="11"/>
        <end position="67"/>
    </location>
</feature>
<dbReference type="Pfam" id="PF13855">
    <property type="entry name" value="LRR_8"/>
    <property type="match status" value="3"/>
</dbReference>
<reference evidence="4" key="2">
    <citation type="submission" date="2025-09" db="UniProtKB">
        <authorList>
            <consortium name="Ensembl"/>
        </authorList>
    </citation>
    <scope>IDENTIFICATION</scope>
</reference>
<dbReference type="Ensembl" id="ENSKMAT00000012371.1">
    <property type="protein sequence ID" value="ENSKMAP00000012187.1"/>
    <property type="gene ID" value="ENSKMAG00000008974.1"/>
</dbReference>